<dbReference type="GO" id="GO:0005737">
    <property type="term" value="C:cytoplasm"/>
    <property type="evidence" value="ECO:0007669"/>
    <property type="project" value="TreeGrafter"/>
</dbReference>
<evidence type="ECO:0000259" key="3">
    <source>
        <dbReference type="Pfam" id="PF00018"/>
    </source>
</evidence>
<dbReference type="GO" id="GO:0006145">
    <property type="term" value="P:purine nucleobase catabolic process"/>
    <property type="evidence" value="ECO:0007669"/>
    <property type="project" value="TreeGrafter"/>
</dbReference>
<dbReference type="Proteomes" id="UP000722485">
    <property type="component" value="Unassembled WGS sequence"/>
</dbReference>
<dbReference type="InterPro" id="IPR006680">
    <property type="entry name" value="Amidohydro-rel"/>
</dbReference>
<feature type="region of interest" description="Disordered" evidence="2">
    <location>
        <begin position="920"/>
        <end position="940"/>
    </location>
</feature>
<evidence type="ECO:0008006" key="8">
    <source>
        <dbReference type="Google" id="ProtNLM"/>
    </source>
</evidence>
<sequence>MDPSSIVTASLSLTGGIAKASLVLSQFVHDCRAAADDVDAICHEMQLLTAVLDTLSRSISRQRDDPLSEALVLQVSNTISGCAVVVEEIEQTIEEYGHDGVWISAKWAMFGKDDIHKLHEGLEVYTMALSIGLHAISLNTGEEIQGDTDMIQSYIEALRLNRDEVLARVNSIGERGPSVRNQTRLDQWIEQMAVLSSYAESTYKDTVVDHEEPAMNQTSPSLAPVQEEIPVTEEQSTSPSLPTAPDLSDLSPATSEELDESVTDPLEHISPVVRHPSTDNTSANGNAGVSVAREPPLPSPASTPSSPMIMAKVLYDFSAQQENELSILAGELVEIVEKKNSAYLAKVGDCLDWKPTLPEVADPKMDNSWEKGDPTPGAPVQHLPAPPYDAQQSLNKTTGGSSQRAMLPRNFASIRWLVALCAVSITASWLFKLGAVFDTPLTTSPHELHHVLKRFEDSLQQCKSLKTFPSRLDPQNRTVNPRWNRVSGQQRPVVLTNATFFDGTSVYPEPMDITFEKGLITRLAPTASSLTSAGFNALFEIYNVHLRFVTPGLVDMHSHHSLGVWPDTGGANDDVNEMQTEWGPMTPFVRVLDGLKAYDEAFMLIASGGITSSLILPGSANIMGGEGFAVKNARNSGEHREYVVEETLLEYGVPEEQRVRYMKLACGENPKDVYGHTRMGNAWILRAHLAKARELLTRQDDYCLAASVASTSSRSTQHDFVKAAGKFPAIPELESTVALLRGRVAFHNHCYLPEDMETMIRVTSEQDIKIKAFHHAIEAWQVPHMLKRKAENITIATFAEFSLYKWEAYSPSLAAGKILNDHGIPVAFKSDHGIAETNAKYLAYQAGVAHAFRLPEDKALQSITSIPAKALDLDYRIGYALPGYDADIVVWDSHPLAIGATPLQVFIDGVPQLESSKVKRSMGTTFKDPPSPSSGVPMVPPMRSLTTVTASLGMTEIVLSPDTGNGLIEPTRDAMKPENINFAKYGVQLQGKAFSRARMGGITRAVSPPTCMGGFLLGSDVGLHITLDSSAKLTYGTIGNSIAKLRKLITDGHGFLNATVFGEVATGKLPLIIHANNHWDIQQVIAVKMDFPSTKLVILGGAEAPLLSQQTIASMPWPWKLVGQQSMLGSTMLRQSV</sequence>
<feature type="domain" description="SH3" evidence="3">
    <location>
        <begin position="312"/>
        <end position="341"/>
    </location>
</feature>
<dbReference type="PANTHER" id="PTHR43668:SF5">
    <property type="entry name" value="AMIDOHYDROLASE 3 DOMAIN-CONTAINING PROTEIN"/>
    <property type="match status" value="1"/>
</dbReference>
<dbReference type="Gene3D" id="2.30.30.40">
    <property type="entry name" value="SH3 Domains"/>
    <property type="match status" value="1"/>
</dbReference>
<dbReference type="SUPFAM" id="SSF51556">
    <property type="entry name" value="Metallo-dependent hydrolases"/>
    <property type="match status" value="1"/>
</dbReference>
<protein>
    <recommendedName>
        <fullName evidence="8">Amidohydrolase-related domain-containing protein</fullName>
    </recommendedName>
</protein>
<evidence type="ECO:0000313" key="7">
    <source>
        <dbReference type="Proteomes" id="UP000722485"/>
    </source>
</evidence>
<dbReference type="SUPFAM" id="SSF50044">
    <property type="entry name" value="SH3-domain"/>
    <property type="match status" value="1"/>
</dbReference>
<name>A0A9P5LF70_9HYPO</name>
<keyword evidence="7" id="KW-1185">Reference proteome</keyword>
<dbReference type="Pfam" id="PF00018">
    <property type="entry name" value="SH3_1"/>
    <property type="match status" value="1"/>
</dbReference>
<feature type="domain" description="Amidohydrolase-related" evidence="4">
    <location>
        <begin position="712"/>
        <end position="910"/>
    </location>
</feature>
<feature type="region of interest" description="Disordered" evidence="2">
    <location>
        <begin position="362"/>
        <end position="403"/>
    </location>
</feature>
<evidence type="ECO:0000313" key="6">
    <source>
        <dbReference type="EMBL" id="KAF7556147.1"/>
    </source>
</evidence>
<dbReference type="InterPro" id="IPR032466">
    <property type="entry name" value="Metal_Hydrolase"/>
</dbReference>
<dbReference type="InterPro" id="IPR031348">
    <property type="entry name" value="PigL_N"/>
</dbReference>
<organism evidence="6 7">
    <name type="scientific">Cylindrodendrum hubeiense</name>
    <dbReference type="NCBI Taxonomy" id="595255"/>
    <lineage>
        <taxon>Eukaryota</taxon>
        <taxon>Fungi</taxon>
        <taxon>Dikarya</taxon>
        <taxon>Ascomycota</taxon>
        <taxon>Pezizomycotina</taxon>
        <taxon>Sordariomycetes</taxon>
        <taxon>Hypocreomycetidae</taxon>
        <taxon>Hypocreales</taxon>
        <taxon>Nectriaceae</taxon>
        <taxon>Cylindrodendrum</taxon>
    </lineage>
</organism>
<dbReference type="SUPFAM" id="SSF51338">
    <property type="entry name" value="Composite domain of metallo-dependent hydrolases"/>
    <property type="match status" value="1"/>
</dbReference>
<proteinExistence type="predicted"/>
<evidence type="ECO:0000259" key="4">
    <source>
        <dbReference type="Pfam" id="PF01979"/>
    </source>
</evidence>
<evidence type="ECO:0000256" key="1">
    <source>
        <dbReference type="ARBA" id="ARBA00022443"/>
    </source>
</evidence>
<evidence type="ECO:0000259" key="5">
    <source>
        <dbReference type="Pfam" id="PF17111"/>
    </source>
</evidence>
<dbReference type="OrthoDB" id="10258955at2759"/>
<evidence type="ECO:0000256" key="2">
    <source>
        <dbReference type="SAM" id="MobiDB-lite"/>
    </source>
</evidence>
<feature type="compositionally biased region" description="Basic and acidic residues" evidence="2">
    <location>
        <begin position="362"/>
        <end position="373"/>
    </location>
</feature>
<dbReference type="GO" id="GO:0004038">
    <property type="term" value="F:allantoinase activity"/>
    <property type="evidence" value="ECO:0007669"/>
    <property type="project" value="TreeGrafter"/>
</dbReference>
<gene>
    <name evidence="6" type="ORF">G7Z17_g1641</name>
</gene>
<feature type="domain" description="Azaphilone pigments biosynthesis cluster protein L N-terminal" evidence="5">
    <location>
        <begin position="1"/>
        <end position="173"/>
    </location>
</feature>
<reference evidence="6" key="1">
    <citation type="submission" date="2020-03" db="EMBL/GenBank/DDBJ databases">
        <title>Draft Genome Sequence of Cylindrodendrum hubeiense.</title>
        <authorList>
            <person name="Buettner E."/>
            <person name="Kellner H."/>
        </authorList>
    </citation>
    <scope>NUCLEOTIDE SEQUENCE</scope>
    <source>
        <strain evidence="6">IHI 201604</strain>
    </source>
</reference>
<comment type="caution">
    <text evidence="6">The sequence shown here is derived from an EMBL/GenBank/DDBJ whole genome shotgun (WGS) entry which is preliminary data.</text>
</comment>
<dbReference type="EMBL" id="JAANBB010000014">
    <property type="protein sequence ID" value="KAF7556147.1"/>
    <property type="molecule type" value="Genomic_DNA"/>
</dbReference>
<dbReference type="InterPro" id="IPR011059">
    <property type="entry name" value="Metal-dep_hydrolase_composite"/>
</dbReference>
<feature type="compositionally biased region" description="Polar residues" evidence="2">
    <location>
        <begin position="278"/>
        <end position="287"/>
    </location>
</feature>
<dbReference type="InterPro" id="IPR050138">
    <property type="entry name" value="DHOase/Allantoinase_Hydrolase"/>
</dbReference>
<dbReference type="Pfam" id="PF17111">
    <property type="entry name" value="PigL_N"/>
    <property type="match status" value="1"/>
</dbReference>
<dbReference type="InterPro" id="IPR036028">
    <property type="entry name" value="SH3-like_dom_sf"/>
</dbReference>
<feature type="compositionally biased region" description="Polar residues" evidence="2">
    <location>
        <begin position="390"/>
        <end position="403"/>
    </location>
</feature>
<keyword evidence="1" id="KW-0728">SH3 domain</keyword>
<dbReference type="InterPro" id="IPR001452">
    <property type="entry name" value="SH3_domain"/>
</dbReference>
<feature type="region of interest" description="Disordered" evidence="2">
    <location>
        <begin position="212"/>
        <end position="304"/>
    </location>
</feature>
<dbReference type="Pfam" id="PF01979">
    <property type="entry name" value="Amidohydro_1"/>
    <property type="match status" value="1"/>
</dbReference>
<dbReference type="Gene3D" id="3.20.20.140">
    <property type="entry name" value="Metal-dependent hydrolases"/>
    <property type="match status" value="2"/>
</dbReference>
<dbReference type="PANTHER" id="PTHR43668">
    <property type="entry name" value="ALLANTOINASE"/>
    <property type="match status" value="1"/>
</dbReference>
<accession>A0A9P5LF70</accession>
<dbReference type="AlphaFoldDB" id="A0A9P5LF70"/>